<feature type="compositionally biased region" description="Basic and acidic residues" evidence="1">
    <location>
        <begin position="24"/>
        <end position="43"/>
    </location>
</feature>
<feature type="compositionally biased region" description="Basic and acidic residues" evidence="1">
    <location>
        <begin position="200"/>
        <end position="218"/>
    </location>
</feature>
<dbReference type="PANTHER" id="PTHR31042:SF150">
    <property type="entry name" value="OS06G0661900 PROTEIN"/>
    <property type="match status" value="1"/>
</dbReference>
<organism evidence="2 3">
    <name type="scientific">Thalassiosira oceanica</name>
    <name type="common">Marine diatom</name>
    <dbReference type="NCBI Taxonomy" id="159749"/>
    <lineage>
        <taxon>Eukaryota</taxon>
        <taxon>Sar</taxon>
        <taxon>Stramenopiles</taxon>
        <taxon>Ochrophyta</taxon>
        <taxon>Bacillariophyta</taxon>
        <taxon>Coscinodiscophyceae</taxon>
        <taxon>Thalassiosirophycidae</taxon>
        <taxon>Thalassiosirales</taxon>
        <taxon>Thalassiosiraceae</taxon>
        <taxon>Thalassiosira</taxon>
    </lineage>
</organism>
<dbReference type="OrthoDB" id="191334at2759"/>
<protein>
    <submittedName>
        <fullName evidence="2">Uncharacterized protein</fullName>
    </submittedName>
</protein>
<dbReference type="Proteomes" id="UP000266841">
    <property type="component" value="Unassembled WGS sequence"/>
</dbReference>
<gene>
    <name evidence="2" type="ORF">THAOC_09954</name>
</gene>
<feature type="compositionally biased region" description="Polar residues" evidence="1">
    <location>
        <begin position="1"/>
        <end position="15"/>
    </location>
</feature>
<dbReference type="eggNOG" id="ENOG502SFAN">
    <property type="taxonomic scope" value="Eukaryota"/>
</dbReference>
<feature type="region of interest" description="Disordered" evidence="1">
    <location>
        <begin position="256"/>
        <end position="275"/>
    </location>
</feature>
<proteinExistence type="predicted"/>
<name>K0STV9_THAOC</name>
<feature type="region of interest" description="Disordered" evidence="1">
    <location>
        <begin position="199"/>
        <end position="222"/>
    </location>
</feature>
<dbReference type="InterPro" id="IPR044174">
    <property type="entry name" value="BC10-like"/>
</dbReference>
<feature type="compositionally biased region" description="Basic and acidic residues" evidence="1">
    <location>
        <begin position="79"/>
        <end position="134"/>
    </location>
</feature>
<accession>K0STV9</accession>
<keyword evidence="3" id="KW-1185">Reference proteome</keyword>
<dbReference type="EMBL" id="AGNL01010798">
    <property type="protein sequence ID" value="EJK68835.1"/>
    <property type="molecule type" value="Genomic_DNA"/>
</dbReference>
<dbReference type="OMA" id="HAKFPER"/>
<comment type="caution">
    <text evidence="2">The sequence shown here is derived from an EMBL/GenBank/DDBJ whole genome shotgun (WGS) entry which is preliminary data.</text>
</comment>
<feature type="compositionally biased region" description="Basic and acidic residues" evidence="1">
    <location>
        <begin position="51"/>
        <end position="62"/>
    </location>
</feature>
<reference evidence="2 3" key="1">
    <citation type="journal article" date="2012" name="Genome Biol.">
        <title>Genome and low-iron response of an oceanic diatom adapted to chronic iron limitation.</title>
        <authorList>
            <person name="Lommer M."/>
            <person name="Specht M."/>
            <person name="Roy A.S."/>
            <person name="Kraemer L."/>
            <person name="Andreson R."/>
            <person name="Gutowska M.A."/>
            <person name="Wolf J."/>
            <person name="Bergner S.V."/>
            <person name="Schilhabel M.B."/>
            <person name="Klostermeier U.C."/>
            <person name="Beiko R.G."/>
            <person name="Rosenstiel P."/>
            <person name="Hippler M."/>
            <person name="Laroche J."/>
        </authorList>
    </citation>
    <scope>NUCLEOTIDE SEQUENCE [LARGE SCALE GENOMIC DNA]</scope>
    <source>
        <strain evidence="2 3">CCMP1005</strain>
    </source>
</reference>
<dbReference type="GO" id="GO:0016757">
    <property type="term" value="F:glycosyltransferase activity"/>
    <property type="evidence" value="ECO:0007669"/>
    <property type="project" value="InterPro"/>
</dbReference>
<dbReference type="AlphaFoldDB" id="K0STV9"/>
<sequence>MDQFSQQLARLQSAASRAGGGRAGGRDDPPGRRGGSDGRSRNDHSRHRGHDGRCDGDGRRYGDGGSRGGWYGGRGGVGRRSDEDRGREYDRSPPWKRRREDRFDHRHGGGGRGRDGYRGGRGRDDNRASEEREVPLAQLVKAVAEKYAADTAKHTNGTPADGLPERRRTRHIALLFLTIDDLPHEHIWKHWLGPNLDSDAGEKASAQDETQEDSKREDEDTNPIVSVICHAKFPERIKSEWLRARHLMIRDASSNETTETFSNGGGVDNAAVGDSPRFHSRRPSWGSIEITKAMVDLVEEGLRIGDDPAVGRRYLATAPRRSSDGSGTAADINPPVDRFVFVSESCLPAATLREFGLALFGPTDGDERTAAMYDKSWVNARSSPNNGYARQLQWDAIRPVDIPPGNVWKADQWMVLNRVHAEAVAELPGRYLGGRDLWSAMRRVRASDEIYFPTAMSILGILRRPSDVAGVEVDENSSGESCAGDGVRRRKVTFCDWSMEAKNPASFTAGDWRGVARRARSEGCLVVRKFVRAGSLPGGEQGGGDGLVAVEDWNAAMASVG</sequence>
<evidence type="ECO:0000256" key="1">
    <source>
        <dbReference type="SAM" id="MobiDB-lite"/>
    </source>
</evidence>
<feature type="region of interest" description="Disordered" evidence="1">
    <location>
        <begin position="1"/>
        <end position="135"/>
    </location>
</feature>
<dbReference type="PANTHER" id="PTHR31042">
    <property type="entry name" value="CORE-2/I-BRANCHING BETA-1,6-N-ACETYLGLUCOSAMINYLTRANSFERASE FAMILY PROTEIN-RELATED"/>
    <property type="match status" value="1"/>
</dbReference>
<evidence type="ECO:0000313" key="3">
    <source>
        <dbReference type="Proteomes" id="UP000266841"/>
    </source>
</evidence>
<evidence type="ECO:0000313" key="2">
    <source>
        <dbReference type="EMBL" id="EJK68835.1"/>
    </source>
</evidence>
<feature type="compositionally biased region" description="Gly residues" evidence="1">
    <location>
        <begin position="63"/>
        <end position="78"/>
    </location>
</feature>